<dbReference type="AlphaFoldDB" id="A0A0L0NYW0"/>
<evidence type="ECO:0000313" key="1">
    <source>
        <dbReference type="EMBL" id="KND99199.1"/>
    </source>
</evidence>
<evidence type="ECO:0000313" key="2">
    <source>
        <dbReference type="Proteomes" id="UP000037122"/>
    </source>
</evidence>
<gene>
    <name evidence="1" type="ORF">QG37_03996</name>
</gene>
<accession>A0A0L0NYW0</accession>
<comment type="caution">
    <text evidence="1">The sequence shown here is derived from an EMBL/GenBank/DDBJ whole genome shotgun (WGS) entry which is preliminary data.</text>
</comment>
<name>A0A0L0NYW0_CANAR</name>
<dbReference type="EMBL" id="LGST01000026">
    <property type="protein sequence ID" value="KND99199.1"/>
    <property type="molecule type" value="Genomic_DNA"/>
</dbReference>
<proteinExistence type="predicted"/>
<dbReference type="Proteomes" id="UP000037122">
    <property type="component" value="Unassembled WGS sequence"/>
</dbReference>
<organism evidence="1 2">
    <name type="scientific">Candidozyma auris</name>
    <name type="common">Yeast</name>
    <name type="synonym">Candida auris</name>
    <dbReference type="NCBI Taxonomy" id="498019"/>
    <lineage>
        <taxon>Eukaryota</taxon>
        <taxon>Fungi</taxon>
        <taxon>Dikarya</taxon>
        <taxon>Ascomycota</taxon>
        <taxon>Saccharomycotina</taxon>
        <taxon>Pichiomycetes</taxon>
        <taxon>Metschnikowiaceae</taxon>
        <taxon>Candidozyma</taxon>
    </lineage>
</organism>
<protein>
    <submittedName>
        <fullName evidence="1">Uncharacterized protein</fullName>
    </submittedName>
</protein>
<sequence>MGMYGVSKSRTYLPDSTVQTTNSLVKVSKKQQFPATYELEQFLLIDIRAIGLLHCIDGCMLLEIYKQLICFSAGLAPCLSVYVKDPTFKRFGALPKDNPYL</sequence>
<dbReference type="VEuPathDB" id="FungiDB:QG37_03996"/>
<reference evidence="2" key="1">
    <citation type="journal article" date="2015" name="BMC Genomics">
        <title>Draft genome of a commonly misdiagnosed multidrug resistant pathogen Candida auris.</title>
        <authorList>
            <person name="Chatterjee S."/>
            <person name="Alampalli S.V."/>
            <person name="Nageshan R.K."/>
            <person name="Chettiar S.T."/>
            <person name="Joshi S."/>
            <person name="Tatu U.S."/>
        </authorList>
    </citation>
    <scope>NUCLEOTIDE SEQUENCE [LARGE SCALE GENOMIC DNA]</scope>
    <source>
        <strain evidence="2">6684</strain>
    </source>
</reference>